<dbReference type="GO" id="GO:0070319">
    <property type="term" value="C:Golgi to plasma membrane transport vesicle"/>
    <property type="evidence" value="ECO:0007669"/>
    <property type="project" value="TreeGrafter"/>
</dbReference>
<dbReference type="PANTHER" id="PTHR14430">
    <property type="entry name" value="RABIN3-RELATED"/>
    <property type="match status" value="1"/>
</dbReference>
<protein>
    <recommendedName>
        <fullName evidence="3">GDP/GTP exchange factor Sec2 N-terminal domain-containing protein</fullName>
    </recommendedName>
</protein>
<proteinExistence type="predicted"/>
<dbReference type="CDD" id="cd21044">
    <property type="entry name" value="Rab11BD_RAB3IP_like"/>
    <property type="match status" value="1"/>
</dbReference>
<dbReference type="GO" id="GO:0051286">
    <property type="term" value="C:cell tip"/>
    <property type="evidence" value="ECO:0007669"/>
    <property type="project" value="TreeGrafter"/>
</dbReference>
<dbReference type="GO" id="GO:0005085">
    <property type="term" value="F:guanyl-nucleotide exchange factor activity"/>
    <property type="evidence" value="ECO:0007669"/>
    <property type="project" value="InterPro"/>
</dbReference>
<comment type="caution">
    <text evidence="4">The sequence shown here is derived from an EMBL/GenBank/DDBJ whole genome shotgun (WGS) entry which is preliminary data.</text>
</comment>
<feature type="coiled-coil region" evidence="2">
    <location>
        <begin position="19"/>
        <end position="117"/>
    </location>
</feature>
<evidence type="ECO:0000313" key="4">
    <source>
        <dbReference type="EMBL" id="OAC97978.1"/>
    </source>
</evidence>
<dbReference type="AlphaFoldDB" id="A0A168GSE9"/>
<sequence>MSIRGHILRAQITLQAYEINELKKELHACELEKRKQDLDFQTLHSKYSAILDTMSEVQYQKEQADRELEDLSARLFEEANNMVASEKKKRVQLQNKLELTEDQLVNERTQLQELKSRMESLFPPTLNVSSSTSTPFNVEYTANYRNTGNHATRKMASYSNRRQSSATTDNHSITDSIAQNKAAISKRRNTVASSILLAAMSPTPTAPIAAFTNKLTSTALDFKVAQASTFKSFLDLYGNRGKISNRINRASSYFDSESEGEETEKARDVLSIENSNHSSFFYYTRPQIVLPPAQQSEYITQCEKEDIEPCLGFGNPESRMCVKVMMEYMLHKPCFIEHITLDVAKSIASPINATSSAYYRPLWERWSVNSYYSSATPASTTTLSNLSETEELECASCGRKTSLKQPFAQKFYRFRLVEEDDWLLIDHDCRNRLVAVCDFYSFIRNIQLGLYQNRSLHDLYQENVQLRLKMFYSRWLI</sequence>
<dbReference type="InterPro" id="IPR040351">
    <property type="entry name" value="RAB3IL/RAB3IP/Sec2"/>
</dbReference>
<accession>A0A168GSE9</accession>
<gene>
    <name evidence="4" type="ORF">MUCCIDRAFT_86684</name>
</gene>
<keyword evidence="1 2" id="KW-0175">Coiled coil</keyword>
<dbReference type="InterPro" id="IPR009449">
    <property type="entry name" value="Sec2_N"/>
</dbReference>
<name>A0A168GSE9_MUCCL</name>
<feature type="domain" description="GDP/GTP exchange factor Sec2 N-terminal" evidence="3">
    <location>
        <begin position="15"/>
        <end position="120"/>
    </location>
</feature>
<evidence type="ECO:0000259" key="3">
    <source>
        <dbReference type="Pfam" id="PF06428"/>
    </source>
</evidence>
<dbReference type="Pfam" id="PF06428">
    <property type="entry name" value="Sec2p"/>
    <property type="match status" value="1"/>
</dbReference>
<dbReference type="Pfam" id="PF25555">
    <property type="entry name" value="RAB3A-like_C"/>
    <property type="match status" value="1"/>
</dbReference>
<evidence type="ECO:0000256" key="2">
    <source>
        <dbReference type="SAM" id="Coils"/>
    </source>
</evidence>
<dbReference type="EMBL" id="AMYB01000012">
    <property type="protein sequence ID" value="OAC97978.1"/>
    <property type="molecule type" value="Genomic_DNA"/>
</dbReference>
<organism evidence="4 5">
    <name type="scientific">Mucor lusitanicus CBS 277.49</name>
    <dbReference type="NCBI Taxonomy" id="747725"/>
    <lineage>
        <taxon>Eukaryota</taxon>
        <taxon>Fungi</taxon>
        <taxon>Fungi incertae sedis</taxon>
        <taxon>Mucoromycota</taxon>
        <taxon>Mucoromycotina</taxon>
        <taxon>Mucoromycetes</taxon>
        <taxon>Mucorales</taxon>
        <taxon>Mucorineae</taxon>
        <taxon>Mucoraceae</taxon>
        <taxon>Mucor</taxon>
    </lineage>
</organism>
<dbReference type="Proteomes" id="UP000077051">
    <property type="component" value="Unassembled WGS sequence"/>
</dbReference>
<dbReference type="SUPFAM" id="SSF144284">
    <property type="entry name" value="Sec2 N-terminal region"/>
    <property type="match status" value="1"/>
</dbReference>
<keyword evidence="5" id="KW-1185">Reference proteome</keyword>
<dbReference type="VEuPathDB" id="FungiDB:MUCCIDRAFT_86684"/>
<evidence type="ECO:0000313" key="5">
    <source>
        <dbReference type="Proteomes" id="UP000077051"/>
    </source>
</evidence>
<evidence type="ECO:0000256" key="1">
    <source>
        <dbReference type="ARBA" id="ARBA00023054"/>
    </source>
</evidence>
<reference evidence="4 5" key="1">
    <citation type="submission" date="2015-06" db="EMBL/GenBank/DDBJ databases">
        <title>Expansion of signal transduction pathways in fungi by whole-genome duplication.</title>
        <authorList>
            <consortium name="DOE Joint Genome Institute"/>
            <person name="Corrochano L.M."/>
            <person name="Kuo A."/>
            <person name="Marcet-Houben M."/>
            <person name="Polaino S."/>
            <person name="Salamov A."/>
            <person name="Villalobos J.M."/>
            <person name="Alvarez M.I."/>
            <person name="Avalos J."/>
            <person name="Benito E.P."/>
            <person name="Benoit I."/>
            <person name="Burger G."/>
            <person name="Camino L.P."/>
            <person name="Canovas D."/>
            <person name="Cerda-Olmedo E."/>
            <person name="Cheng J.-F."/>
            <person name="Dominguez A."/>
            <person name="Elias M."/>
            <person name="Eslava A.P."/>
            <person name="Glaser F."/>
            <person name="Grimwood J."/>
            <person name="Gutierrez G."/>
            <person name="Heitman J."/>
            <person name="Henrissat B."/>
            <person name="Iturriaga E.A."/>
            <person name="Lang B.F."/>
            <person name="Lavin J.L."/>
            <person name="Lee S."/>
            <person name="Li W."/>
            <person name="Lindquist E."/>
            <person name="Lopez-Garcia S."/>
            <person name="Luque E.M."/>
            <person name="Marcos A.T."/>
            <person name="Martin J."/>
            <person name="Mccluskey K."/>
            <person name="Medina H.R."/>
            <person name="Miralles-Duran A."/>
            <person name="Miyazaki A."/>
            <person name="Munoz-Torres E."/>
            <person name="Oguiza J.A."/>
            <person name="Ohm R."/>
            <person name="Olmedo M."/>
            <person name="Orejas M."/>
            <person name="Ortiz-Castellanos L."/>
            <person name="Pisabarro A.G."/>
            <person name="Rodriguez-Romero J."/>
            <person name="Ruiz-Herrera J."/>
            <person name="Ruiz-Vazquez R."/>
            <person name="Sanz C."/>
            <person name="Schackwitz W."/>
            <person name="Schmutz J."/>
            <person name="Shahriari M."/>
            <person name="Shelest E."/>
            <person name="Silva-Franco F."/>
            <person name="Soanes D."/>
            <person name="Syed K."/>
            <person name="Tagua V.G."/>
            <person name="Talbot N.J."/>
            <person name="Thon M."/>
            <person name="De Vries R.P."/>
            <person name="Wiebenga A."/>
            <person name="Yadav J.S."/>
            <person name="Braun E.L."/>
            <person name="Baker S."/>
            <person name="Garre V."/>
            <person name="Horwitz B."/>
            <person name="Torres-Martinez S."/>
            <person name="Idnurm A."/>
            <person name="Herrera-Estrella A."/>
            <person name="Gabaldon T."/>
            <person name="Grigoriev I.V."/>
        </authorList>
    </citation>
    <scope>NUCLEOTIDE SEQUENCE [LARGE SCALE GENOMIC DNA]</scope>
    <source>
        <strain evidence="4 5">CBS 277.49</strain>
    </source>
</reference>
<dbReference type="GO" id="GO:0006887">
    <property type="term" value="P:exocytosis"/>
    <property type="evidence" value="ECO:0007669"/>
    <property type="project" value="TreeGrafter"/>
</dbReference>
<dbReference type="Gene3D" id="6.10.140.910">
    <property type="match status" value="1"/>
</dbReference>
<dbReference type="OrthoDB" id="5560525at2759"/>
<dbReference type="PANTHER" id="PTHR14430:SF0">
    <property type="entry name" value="SEC2P DOMAIN-CONTAINING PROTEIN"/>
    <property type="match status" value="1"/>
</dbReference>
<dbReference type="STRING" id="747725.A0A168GSE9"/>